<keyword evidence="2" id="KW-0472">Membrane</keyword>
<dbReference type="Proteomes" id="UP001566132">
    <property type="component" value="Unassembled WGS sequence"/>
</dbReference>
<evidence type="ECO:0000256" key="2">
    <source>
        <dbReference type="SAM" id="Phobius"/>
    </source>
</evidence>
<reference evidence="3 4" key="1">
    <citation type="submission" date="2024-05" db="EMBL/GenBank/DDBJ databases">
        <title>Genetic variation in Jamaican populations of the coffee berry borer (Hypothenemus hampei).</title>
        <authorList>
            <person name="Errbii M."/>
            <person name="Myrie A."/>
        </authorList>
    </citation>
    <scope>NUCLEOTIDE SEQUENCE [LARGE SCALE GENOMIC DNA]</scope>
    <source>
        <strain evidence="3">JA-Hopewell-2020-01-JO</strain>
        <tissue evidence="3">Whole body</tissue>
    </source>
</reference>
<name>A0ABD1EIT3_HYPHA</name>
<proteinExistence type="predicted"/>
<organism evidence="3 4">
    <name type="scientific">Hypothenemus hampei</name>
    <name type="common">Coffee berry borer</name>
    <dbReference type="NCBI Taxonomy" id="57062"/>
    <lineage>
        <taxon>Eukaryota</taxon>
        <taxon>Metazoa</taxon>
        <taxon>Ecdysozoa</taxon>
        <taxon>Arthropoda</taxon>
        <taxon>Hexapoda</taxon>
        <taxon>Insecta</taxon>
        <taxon>Pterygota</taxon>
        <taxon>Neoptera</taxon>
        <taxon>Endopterygota</taxon>
        <taxon>Coleoptera</taxon>
        <taxon>Polyphaga</taxon>
        <taxon>Cucujiformia</taxon>
        <taxon>Curculionidae</taxon>
        <taxon>Scolytinae</taxon>
        <taxon>Hypothenemus</taxon>
    </lineage>
</organism>
<keyword evidence="2" id="KW-1133">Transmembrane helix</keyword>
<dbReference type="EMBL" id="JBDJPC010000007">
    <property type="protein sequence ID" value="KAL1494609.1"/>
    <property type="molecule type" value="Genomic_DNA"/>
</dbReference>
<evidence type="ECO:0000313" key="4">
    <source>
        <dbReference type="Proteomes" id="UP001566132"/>
    </source>
</evidence>
<feature type="coiled-coil region" evidence="1">
    <location>
        <begin position="255"/>
        <end position="345"/>
    </location>
</feature>
<accession>A0ABD1EIT3</accession>
<dbReference type="AlphaFoldDB" id="A0ABD1EIT3"/>
<gene>
    <name evidence="3" type="ORF">ABEB36_010181</name>
</gene>
<keyword evidence="4" id="KW-1185">Reference proteome</keyword>
<keyword evidence="2" id="KW-0812">Transmembrane</keyword>
<feature type="transmembrane region" description="Helical" evidence="2">
    <location>
        <begin position="7"/>
        <end position="27"/>
    </location>
</feature>
<feature type="transmembrane region" description="Helical" evidence="2">
    <location>
        <begin position="68"/>
        <end position="89"/>
    </location>
</feature>
<feature type="coiled-coil region" evidence="1">
    <location>
        <begin position="397"/>
        <end position="427"/>
    </location>
</feature>
<sequence>MRIYWKALIGYGCVFWILLCISDFIGLTNVRKYTRELDGFYERTKVVQKLEEPIESQFKKTPYREIRFGWSLLLFNLLTFMFSILVCSLGRTIARACWEFYRTYKTRLFRAQLNSPNSYSRAVESLSKIPVMIKSNSRSSETSLPNAETMNSQLDIDKSCPNLSIKRSKSTLSSATDVSPKICRTLFKKDIYFTNKPGLTNEQELELQCQRLKEELHRLQTASLTEHAILSRKLDSVIKEKKEISKQLCVAQKENRAAKEQLEELLQEKNSLLKKLDSATKDFKSNTKTKKFALAKLEKVTNNVEELRKKLEQVSRDKEILDKKLKLLENEYNKLHERYISSQEKLLITNGNNENLPERDFNNTLDKQSYFEKFGFNDMENSIPPTIQQTANILASVSQTEFDMKKIQEKIKQLEKNLENLHAQNNEFPINNFHIPESELSLSVIDNTDSQNKIGDESGTTFSEISNGNSPRIKHWSDKVAELVGKNKHQLAKIQSLASKMQEKARFLGNIKEHTESAETLDSSESDDSKPKRLILFWIMKMVLISCM</sequence>
<evidence type="ECO:0000313" key="3">
    <source>
        <dbReference type="EMBL" id="KAL1494609.1"/>
    </source>
</evidence>
<keyword evidence="1" id="KW-0175">Coiled coil</keyword>
<protein>
    <submittedName>
        <fullName evidence="3">Uncharacterized protein</fullName>
    </submittedName>
</protein>
<evidence type="ECO:0000256" key="1">
    <source>
        <dbReference type="SAM" id="Coils"/>
    </source>
</evidence>
<comment type="caution">
    <text evidence="3">The sequence shown here is derived from an EMBL/GenBank/DDBJ whole genome shotgun (WGS) entry which is preliminary data.</text>
</comment>